<gene>
    <name evidence="2" type="primary">TRIP11_13</name>
    <name evidence="2" type="ORF">P7K49_027129</name>
</gene>
<evidence type="ECO:0000313" key="2">
    <source>
        <dbReference type="EMBL" id="KAK2095713.1"/>
    </source>
</evidence>
<keyword evidence="3" id="KW-1185">Reference proteome</keyword>
<protein>
    <submittedName>
        <fullName evidence="2">Thyroid receptor-interacting protein 11</fullName>
    </submittedName>
</protein>
<reference evidence="2 3" key="1">
    <citation type="submission" date="2023-05" db="EMBL/GenBank/DDBJ databases">
        <title>B98-5 Cell Line De Novo Hybrid Assembly: An Optical Mapping Approach.</title>
        <authorList>
            <person name="Kananen K."/>
            <person name="Auerbach J.A."/>
            <person name="Kautto E."/>
            <person name="Blachly J.S."/>
        </authorList>
    </citation>
    <scope>NUCLEOTIDE SEQUENCE [LARGE SCALE GENOMIC DNA]</scope>
    <source>
        <strain evidence="2">B95-8</strain>
        <tissue evidence="2">Cell line</tissue>
    </source>
</reference>
<dbReference type="EMBL" id="JASSZA010000013">
    <property type="protein sequence ID" value="KAK2095713.1"/>
    <property type="molecule type" value="Genomic_DNA"/>
</dbReference>
<organism evidence="2 3">
    <name type="scientific">Saguinus oedipus</name>
    <name type="common">Cotton-top tamarin</name>
    <name type="synonym">Oedipomidas oedipus</name>
    <dbReference type="NCBI Taxonomy" id="9490"/>
    <lineage>
        <taxon>Eukaryota</taxon>
        <taxon>Metazoa</taxon>
        <taxon>Chordata</taxon>
        <taxon>Craniata</taxon>
        <taxon>Vertebrata</taxon>
        <taxon>Euteleostomi</taxon>
        <taxon>Mammalia</taxon>
        <taxon>Eutheria</taxon>
        <taxon>Euarchontoglires</taxon>
        <taxon>Primates</taxon>
        <taxon>Haplorrhini</taxon>
        <taxon>Platyrrhini</taxon>
        <taxon>Cebidae</taxon>
        <taxon>Callitrichinae</taxon>
        <taxon>Saguinus</taxon>
    </lineage>
</organism>
<keyword evidence="2" id="KW-0675">Receptor</keyword>
<dbReference type="Proteomes" id="UP001266305">
    <property type="component" value="Unassembled WGS sequence"/>
</dbReference>
<name>A0ABQ9UF43_SAGOE</name>
<feature type="coiled-coil region" evidence="1">
    <location>
        <begin position="90"/>
        <end position="180"/>
    </location>
</feature>
<accession>A0ABQ9UF43</accession>
<sequence length="255" mass="28951">MEGSVKGIKERELETKLINEKNIALTEPIDQLSKDENAFRTSETLQNLTRIIREKEIETDALSQKCQTLLAVLQTSSTGNEVGGVNSNQCVELLQERDELRQQVKRMEEWKQQVMTTVQNMQHESGQLQEELHQLQAQVLVDSDNNSKLQVDYTGLIQSYEQNEAKLKNLRQELAQVQHSTMDICNTKDLLLGKCSIISPQLSSASLLTPQSAESLRASKSDVLNESSELLQQELEELRKSLQEKDATIRTLQEK</sequence>
<feature type="coiled-coil region" evidence="1">
    <location>
        <begin position="221"/>
        <end position="255"/>
    </location>
</feature>
<proteinExistence type="predicted"/>
<keyword evidence="1" id="KW-0175">Coiled coil</keyword>
<comment type="caution">
    <text evidence="2">The sequence shown here is derived from an EMBL/GenBank/DDBJ whole genome shotgun (WGS) entry which is preliminary data.</text>
</comment>
<evidence type="ECO:0000256" key="1">
    <source>
        <dbReference type="SAM" id="Coils"/>
    </source>
</evidence>
<evidence type="ECO:0000313" key="3">
    <source>
        <dbReference type="Proteomes" id="UP001266305"/>
    </source>
</evidence>